<comment type="caution">
    <text evidence="3">The sequence shown here is derived from an EMBL/GenBank/DDBJ whole genome shotgun (WGS) entry which is preliminary data.</text>
</comment>
<dbReference type="PANTHER" id="PTHR42024:SF1">
    <property type="entry name" value="AMINO ACID PERMEASE_ SLC12A DOMAIN-CONTAINING PROTEIN"/>
    <property type="match status" value="1"/>
</dbReference>
<keyword evidence="2" id="KW-1133">Transmembrane helix</keyword>
<accession>A0AA39WH66</accession>
<name>A0AA39WH66_9PEZI</name>
<sequence>MNEQHTTTTTTTQHHTKNDETLTGRSSIGDSSHISTSSPPTATTITTNPTITTNTPLTEELPGLPRLNYNLRDYKTKLIIVSSLLVIESSILPIALFYGLWFYTTLRHGIVFAIITAFFGLVTGADIPHEPLVRPLAIPVPLFLIQIGAQLLWTGWMSATKRPAPCRISSVAKGERTPPLVYTIVEDIVAVDGAAGMEYRRAFKARYEASARFRRMVKQQNWFWGWGALLVGVGTLVVIWTVPQEVAYGVGWGSPLVFATVWTITTVIWVRRNLRLEKKLWSESSASSIQGVGFSEMQQQRDVAPVS</sequence>
<reference evidence="3" key="1">
    <citation type="submission" date="2023-06" db="EMBL/GenBank/DDBJ databases">
        <title>Genome-scale phylogeny and comparative genomics of the fungal order Sordariales.</title>
        <authorList>
            <consortium name="Lawrence Berkeley National Laboratory"/>
            <person name="Hensen N."/>
            <person name="Bonometti L."/>
            <person name="Westerberg I."/>
            <person name="Brannstrom I.O."/>
            <person name="Guillou S."/>
            <person name="Cros-Aarteil S."/>
            <person name="Calhoun S."/>
            <person name="Haridas S."/>
            <person name="Kuo A."/>
            <person name="Mondo S."/>
            <person name="Pangilinan J."/>
            <person name="Riley R."/>
            <person name="LaButti K."/>
            <person name="Andreopoulos B."/>
            <person name="Lipzen A."/>
            <person name="Chen C."/>
            <person name="Yanf M."/>
            <person name="Daum C."/>
            <person name="Ng V."/>
            <person name="Clum A."/>
            <person name="Steindorff A."/>
            <person name="Ohm R."/>
            <person name="Martin F."/>
            <person name="Silar P."/>
            <person name="Natvig D."/>
            <person name="Lalanne C."/>
            <person name="Gautier V."/>
            <person name="Ament-velasquez S.L."/>
            <person name="Kruys A."/>
            <person name="Hutchinson M.I."/>
            <person name="Powell A.J."/>
            <person name="Barry K."/>
            <person name="Miller A.N."/>
            <person name="Grigoriev I.V."/>
            <person name="Debuchy R."/>
            <person name="Gladieux P."/>
            <person name="Thoren M.H."/>
            <person name="Johannesson H."/>
        </authorList>
    </citation>
    <scope>NUCLEOTIDE SEQUENCE</scope>
    <source>
        <strain evidence="3">SMH3391-2</strain>
    </source>
</reference>
<feature type="transmembrane region" description="Helical" evidence="2">
    <location>
        <begin position="133"/>
        <end position="153"/>
    </location>
</feature>
<evidence type="ECO:0000313" key="4">
    <source>
        <dbReference type="Proteomes" id="UP001174934"/>
    </source>
</evidence>
<dbReference type="EMBL" id="JAULSR010000007">
    <property type="protein sequence ID" value="KAK0615316.1"/>
    <property type="molecule type" value="Genomic_DNA"/>
</dbReference>
<feature type="region of interest" description="Disordered" evidence="1">
    <location>
        <begin position="1"/>
        <end position="57"/>
    </location>
</feature>
<feature type="compositionally biased region" description="Low complexity" evidence="1">
    <location>
        <begin position="26"/>
        <end position="57"/>
    </location>
</feature>
<dbReference type="Proteomes" id="UP001174934">
    <property type="component" value="Unassembled WGS sequence"/>
</dbReference>
<gene>
    <name evidence="3" type="ORF">B0T17DRAFT_541606</name>
</gene>
<dbReference type="PANTHER" id="PTHR42024">
    <property type="entry name" value="AMINO ACID PERMEASE_ SLC12A DOMAIN-CONTAINING PROTEIN"/>
    <property type="match status" value="1"/>
</dbReference>
<evidence type="ECO:0000256" key="2">
    <source>
        <dbReference type="SAM" id="Phobius"/>
    </source>
</evidence>
<evidence type="ECO:0000313" key="3">
    <source>
        <dbReference type="EMBL" id="KAK0615316.1"/>
    </source>
</evidence>
<organism evidence="3 4">
    <name type="scientific">Bombardia bombarda</name>
    <dbReference type="NCBI Taxonomy" id="252184"/>
    <lineage>
        <taxon>Eukaryota</taxon>
        <taxon>Fungi</taxon>
        <taxon>Dikarya</taxon>
        <taxon>Ascomycota</taxon>
        <taxon>Pezizomycotina</taxon>
        <taxon>Sordariomycetes</taxon>
        <taxon>Sordariomycetidae</taxon>
        <taxon>Sordariales</taxon>
        <taxon>Lasiosphaeriaceae</taxon>
        <taxon>Bombardia</taxon>
    </lineage>
</organism>
<feature type="transmembrane region" description="Helical" evidence="2">
    <location>
        <begin position="222"/>
        <end position="242"/>
    </location>
</feature>
<feature type="transmembrane region" description="Helical" evidence="2">
    <location>
        <begin position="110"/>
        <end position="127"/>
    </location>
</feature>
<feature type="transmembrane region" description="Helical" evidence="2">
    <location>
        <begin position="248"/>
        <end position="270"/>
    </location>
</feature>
<feature type="transmembrane region" description="Helical" evidence="2">
    <location>
        <begin position="78"/>
        <end position="103"/>
    </location>
</feature>
<keyword evidence="2" id="KW-0472">Membrane</keyword>
<dbReference type="AlphaFoldDB" id="A0AA39WH66"/>
<feature type="compositionally biased region" description="Low complexity" evidence="1">
    <location>
        <begin position="1"/>
        <end position="13"/>
    </location>
</feature>
<evidence type="ECO:0000256" key="1">
    <source>
        <dbReference type="SAM" id="MobiDB-lite"/>
    </source>
</evidence>
<protein>
    <submittedName>
        <fullName evidence="3">Uncharacterized protein</fullName>
    </submittedName>
</protein>
<proteinExistence type="predicted"/>
<keyword evidence="2" id="KW-0812">Transmembrane</keyword>
<keyword evidence="4" id="KW-1185">Reference proteome</keyword>